<comment type="function">
    <text evidence="4">IF-3 binds to the 30S ribosomal subunit and shifts the equilibrium between 70S ribosomes and their 50S and 30S subunits in favor of the free subunits, thus enhancing the availability of 30S subunits on which protein synthesis initiation begins.</text>
</comment>
<dbReference type="SUPFAM" id="SSF54364">
    <property type="entry name" value="Translation initiation factor IF3, N-terminal domain"/>
    <property type="match status" value="1"/>
</dbReference>
<comment type="subcellular location">
    <subcellularLocation>
        <location evidence="4">Cytoplasm</location>
    </subcellularLocation>
</comment>
<keyword evidence="4" id="KW-0963">Cytoplasm</keyword>
<evidence type="ECO:0000313" key="9">
    <source>
        <dbReference type="EMBL" id="SSC65706.1"/>
    </source>
</evidence>
<dbReference type="Gene3D" id="3.10.20.80">
    <property type="entry name" value="Translation initiation factor 3 (IF-3), N-terminal domain"/>
    <property type="match status" value="1"/>
</dbReference>
<dbReference type="InterPro" id="IPR001288">
    <property type="entry name" value="Translation_initiation_fac_3"/>
</dbReference>
<dbReference type="InterPro" id="IPR019815">
    <property type="entry name" value="Translation_initiation_fac_3_C"/>
</dbReference>
<dbReference type="Pfam" id="PF00707">
    <property type="entry name" value="IF3_C"/>
    <property type="match status" value="1"/>
</dbReference>
<dbReference type="FunFam" id="3.10.20.80:FF:000001">
    <property type="entry name" value="Translation initiation factor IF-3"/>
    <property type="match status" value="1"/>
</dbReference>
<dbReference type="PANTHER" id="PTHR10938:SF0">
    <property type="entry name" value="TRANSLATION INITIATION FACTOR IF-3, MITOCHONDRIAL"/>
    <property type="match status" value="1"/>
</dbReference>
<evidence type="ECO:0000256" key="4">
    <source>
        <dbReference type="HAMAP-Rule" id="MF_00080"/>
    </source>
</evidence>
<feature type="region of interest" description="Disordered" evidence="6">
    <location>
        <begin position="28"/>
        <end position="57"/>
    </location>
</feature>
<evidence type="ECO:0000259" key="8">
    <source>
        <dbReference type="Pfam" id="PF05198"/>
    </source>
</evidence>
<dbReference type="InterPro" id="IPR036787">
    <property type="entry name" value="T_IF-3_N_sf"/>
</dbReference>
<feature type="compositionally biased region" description="Polar residues" evidence="6">
    <location>
        <begin position="28"/>
        <end position="42"/>
    </location>
</feature>
<name>A0A376AD09_9HYPH</name>
<dbReference type="HAMAP" id="MF_00080">
    <property type="entry name" value="IF_3"/>
    <property type="match status" value="1"/>
</dbReference>
<evidence type="ECO:0000256" key="1">
    <source>
        <dbReference type="ARBA" id="ARBA00005439"/>
    </source>
</evidence>
<dbReference type="GO" id="GO:0043022">
    <property type="term" value="F:ribosome binding"/>
    <property type="evidence" value="ECO:0007669"/>
    <property type="project" value="UniProtKB-ARBA"/>
</dbReference>
<dbReference type="PANTHER" id="PTHR10938">
    <property type="entry name" value="TRANSLATION INITIATION FACTOR IF-3"/>
    <property type="match status" value="1"/>
</dbReference>
<dbReference type="GO" id="GO:0005829">
    <property type="term" value="C:cytosol"/>
    <property type="evidence" value="ECO:0007669"/>
    <property type="project" value="TreeGrafter"/>
</dbReference>
<protein>
    <recommendedName>
        <fullName evidence="4 5">Translation initiation factor IF-3</fullName>
    </recommendedName>
</protein>
<evidence type="ECO:0000313" key="10">
    <source>
        <dbReference type="Proteomes" id="UP000254764"/>
    </source>
</evidence>
<dbReference type="SUPFAM" id="SSF55200">
    <property type="entry name" value="Translation initiation factor IF3, C-terminal domain"/>
    <property type="match status" value="1"/>
</dbReference>
<evidence type="ECO:0000256" key="6">
    <source>
        <dbReference type="SAM" id="MobiDB-lite"/>
    </source>
</evidence>
<evidence type="ECO:0000256" key="5">
    <source>
        <dbReference type="NCBIfam" id="TIGR00168"/>
    </source>
</evidence>
<dbReference type="Pfam" id="PF05198">
    <property type="entry name" value="IF3_N"/>
    <property type="match status" value="1"/>
</dbReference>
<keyword evidence="2 4" id="KW-0396">Initiation factor</keyword>
<feature type="domain" description="Translation initiation factor 3 N-terminal" evidence="8">
    <location>
        <begin position="59"/>
        <end position="127"/>
    </location>
</feature>
<dbReference type="GO" id="GO:0032790">
    <property type="term" value="P:ribosome disassembly"/>
    <property type="evidence" value="ECO:0007669"/>
    <property type="project" value="TreeGrafter"/>
</dbReference>
<feature type="domain" description="Translation initiation factor 3 C-terminal" evidence="7">
    <location>
        <begin position="134"/>
        <end position="219"/>
    </location>
</feature>
<keyword evidence="10" id="KW-1185">Reference proteome</keyword>
<dbReference type="EMBL" id="UEYP01000001">
    <property type="protein sequence ID" value="SSC65706.1"/>
    <property type="molecule type" value="Genomic_DNA"/>
</dbReference>
<sequence length="219" mass="24606">MIFHPKRVIDLPSGKSQIAETLEARASGASSLGSTVQENTTIRRPFKADAPVKEGPRSNREIRIPRVQLINDEGQNLGIVPTDEALRMAEEAGLDLVEISPNAEPPVCKILDLGKLKFANQKKAAEARRKQKIVEVKEIKMRPNIDTHDYEVKMKAMNRFFEEGDKVKVTLKFRGREMAHQELGMKLLLQVKEDTLAVAKVEAEPKLEGRQMMMVLAPK</sequence>
<comment type="subunit">
    <text evidence="4">Monomer.</text>
</comment>
<dbReference type="STRING" id="1336235.GCA_000518785_01490"/>
<dbReference type="InterPro" id="IPR036788">
    <property type="entry name" value="T_IF-3_C_sf"/>
</dbReference>
<dbReference type="GO" id="GO:0016020">
    <property type="term" value="C:membrane"/>
    <property type="evidence" value="ECO:0007669"/>
    <property type="project" value="TreeGrafter"/>
</dbReference>
<organism evidence="9 10">
    <name type="scientific">Ciceribacter selenitireducens ATCC BAA-1503</name>
    <dbReference type="NCBI Taxonomy" id="1336235"/>
    <lineage>
        <taxon>Bacteria</taxon>
        <taxon>Pseudomonadati</taxon>
        <taxon>Pseudomonadota</taxon>
        <taxon>Alphaproteobacteria</taxon>
        <taxon>Hyphomicrobiales</taxon>
        <taxon>Rhizobiaceae</taxon>
        <taxon>Ciceribacter</taxon>
    </lineage>
</organism>
<reference evidence="10" key="1">
    <citation type="submission" date="2018-07" db="EMBL/GenBank/DDBJ databases">
        <authorList>
            <person name="Peiro R."/>
            <person name="Begona"/>
            <person name="Cbmso G."/>
            <person name="Lopez M."/>
            <person name="Gonzalez S."/>
        </authorList>
    </citation>
    <scope>NUCLEOTIDE SEQUENCE [LARGE SCALE GENOMIC DNA]</scope>
</reference>
<dbReference type="InterPro" id="IPR019814">
    <property type="entry name" value="Translation_initiation_fac_3_N"/>
</dbReference>
<dbReference type="Proteomes" id="UP000254764">
    <property type="component" value="Unassembled WGS sequence"/>
</dbReference>
<dbReference type="Gene3D" id="3.30.110.10">
    <property type="entry name" value="Translation initiation factor 3 (IF-3), C-terminal domain"/>
    <property type="match status" value="1"/>
</dbReference>
<feature type="compositionally biased region" description="Basic and acidic residues" evidence="6">
    <location>
        <begin position="46"/>
        <end position="57"/>
    </location>
</feature>
<keyword evidence="3 4" id="KW-0648">Protein biosynthesis</keyword>
<evidence type="ECO:0000259" key="7">
    <source>
        <dbReference type="Pfam" id="PF00707"/>
    </source>
</evidence>
<proteinExistence type="inferred from homology"/>
<evidence type="ECO:0000256" key="2">
    <source>
        <dbReference type="ARBA" id="ARBA00022540"/>
    </source>
</evidence>
<evidence type="ECO:0000256" key="3">
    <source>
        <dbReference type="ARBA" id="ARBA00022917"/>
    </source>
</evidence>
<accession>A0A376AD09</accession>
<dbReference type="NCBIfam" id="TIGR00168">
    <property type="entry name" value="infC"/>
    <property type="match status" value="1"/>
</dbReference>
<comment type="similarity">
    <text evidence="1 4">Belongs to the IF-3 family.</text>
</comment>
<gene>
    <name evidence="4" type="primary">infC</name>
    <name evidence="9" type="ORF">RHIZ70_1414</name>
</gene>
<dbReference type="FunFam" id="3.30.110.10:FF:000001">
    <property type="entry name" value="Translation initiation factor IF-3"/>
    <property type="match status" value="1"/>
</dbReference>
<dbReference type="AlphaFoldDB" id="A0A376AD09"/>
<dbReference type="GO" id="GO:0003743">
    <property type="term" value="F:translation initiation factor activity"/>
    <property type="evidence" value="ECO:0007669"/>
    <property type="project" value="UniProtKB-UniRule"/>
</dbReference>